<keyword evidence="3" id="KW-1185">Reference proteome</keyword>
<reference evidence="2 3" key="1">
    <citation type="journal article" date="2019" name="Int. J. Syst. Evol. Microbiol.">
        <title>The Global Catalogue of Microorganisms (GCM) 10K type strain sequencing project: providing services to taxonomists for standard genome sequencing and annotation.</title>
        <authorList>
            <consortium name="The Broad Institute Genomics Platform"/>
            <consortium name="The Broad Institute Genome Sequencing Center for Infectious Disease"/>
            <person name="Wu L."/>
            <person name="Ma J."/>
        </authorList>
    </citation>
    <scope>NUCLEOTIDE SEQUENCE [LARGE SCALE GENOMIC DNA]</scope>
    <source>
        <strain evidence="2 3">DT31</strain>
    </source>
</reference>
<dbReference type="InterPro" id="IPR009845">
    <property type="entry name" value="DUF1405"/>
</dbReference>
<dbReference type="Pfam" id="PF07187">
    <property type="entry name" value="DUF1405"/>
    <property type="match status" value="1"/>
</dbReference>
<comment type="caution">
    <text evidence="2">The sequence shown here is derived from an EMBL/GenBank/DDBJ whole genome shotgun (WGS) entry which is preliminary data.</text>
</comment>
<dbReference type="Proteomes" id="UP001596461">
    <property type="component" value="Unassembled WGS sequence"/>
</dbReference>
<keyword evidence="1" id="KW-0472">Membrane</keyword>
<feature type="transmembrane region" description="Helical" evidence="1">
    <location>
        <begin position="168"/>
        <end position="191"/>
    </location>
</feature>
<name>A0ABD5WIL1_9EURY</name>
<feature type="transmembrane region" description="Helical" evidence="1">
    <location>
        <begin position="137"/>
        <end position="156"/>
    </location>
</feature>
<protein>
    <submittedName>
        <fullName evidence="2">DUF1405 domain-containing protein</fullName>
    </submittedName>
</protein>
<keyword evidence="1" id="KW-0812">Transmembrane</keyword>
<dbReference type="AlphaFoldDB" id="A0ABD5WIL1"/>
<accession>A0ABD5WIL1</accession>
<feature type="transmembrane region" description="Helical" evidence="1">
    <location>
        <begin position="24"/>
        <end position="45"/>
    </location>
</feature>
<evidence type="ECO:0000256" key="1">
    <source>
        <dbReference type="SAM" id="Phobius"/>
    </source>
</evidence>
<evidence type="ECO:0000313" key="2">
    <source>
        <dbReference type="EMBL" id="MFC7071236.1"/>
    </source>
</evidence>
<feature type="transmembrane region" description="Helical" evidence="1">
    <location>
        <begin position="203"/>
        <end position="224"/>
    </location>
</feature>
<evidence type="ECO:0000313" key="3">
    <source>
        <dbReference type="Proteomes" id="UP001596461"/>
    </source>
</evidence>
<sequence length="236" mass="25323">MADERATSNPLPESLAEFYLTTPFTLALLLVANALAFLVGVRYYVETMPAVATWLWPLYGDSPTAIALGTLVLAALVPFAGRRLRSVPRTTLLSVLTTLAVVWLVKTGLWTFVALNVPFVRPDVPNDLYVGFDPDSLWAYWGILATHAAFLGEALLLARVGRTSRRTLAAVAVLALANDVFDYGYLVGLPFANHPPVRYDPGWALALGSLAATVVAVAVAAVVLPSGDSAADRRTR</sequence>
<dbReference type="EMBL" id="JBHTAH010000020">
    <property type="protein sequence ID" value="MFC7071236.1"/>
    <property type="molecule type" value="Genomic_DNA"/>
</dbReference>
<keyword evidence="1" id="KW-1133">Transmembrane helix</keyword>
<dbReference type="GeneID" id="81123720"/>
<feature type="transmembrane region" description="Helical" evidence="1">
    <location>
        <begin position="93"/>
        <end position="117"/>
    </location>
</feature>
<feature type="transmembrane region" description="Helical" evidence="1">
    <location>
        <begin position="65"/>
        <end position="81"/>
    </location>
</feature>
<proteinExistence type="predicted"/>
<dbReference type="RefSeq" id="WP_284031907.1">
    <property type="nucleotide sequence ID" value="NZ_CP126154.1"/>
</dbReference>
<organism evidence="2 3">
    <name type="scientific">Halobaculum lipolyticum</name>
    <dbReference type="NCBI Taxonomy" id="3032001"/>
    <lineage>
        <taxon>Archaea</taxon>
        <taxon>Methanobacteriati</taxon>
        <taxon>Methanobacteriota</taxon>
        <taxon>Stenosarchaea group</taxon>
        <taxon>Halobacteria</taxon>
        <taxon>Halobacteriales</taxon>
        <taxon>Haloferacaceae</taxon>
        <taxon>Halobaculum</taxon>
    </lineage>
</organism>
<gene>
    <name evidence="2" type="ORF">ACFQL9_16445</name>
</gene>